<dbReference type="KEGG" id="sti:Sthe_0229"/>
<dbReference type="PANTHER" id="PTHR43257:SF2">
    <property type="entry name" value="PYRUVATE DEHYDROGENASE E1 COMPONENT SUBUNIT BETA"/>
    <property type="match status" value="1"/>
</dbReference>
<evidence type="ECO:0000259" key="4">
    <source>
        <dbReference type="SMART" id="SM00861"/>
    </source>
</evidence>
<reference evidence="5 6" key="2">
    <citation type="journal article" date="2010" name="Stand. Genomic Sci.">
        <title>Complete genome sequence of Desulfohalobium retbaense type strain (HR(100)).</title>
        <authorList>
            <person name="Spring S."/>
            <person name="Nolan M."/>
            <person name="Lapidus A."/>
            <person name="Glavina Del Rio T."/>
            <person name="Copeland A."/>
            <person name="Tice H."/>
            <person name="Cheng J.F."/>
            <person name="Lucas S."/>
            <person name="Land M."/>
            <person name="Chen F."/>
            <person name="Bruce D."/>
            <person name="Goodwin L."/>
            <person name="Pitluck S."/>
            <person name="Ivanova N."/>
            <person name="Mavromatis K."/>
            <person name="Mikhailova N."/>
            <person name="Pati A."/>
            <person name="Chen A."/>
            <person name="Palaniappan K."/>
            <person name="Hauser L."/>
            <person name="Chang Y.J."/>
            <person name="Jeffries C.D."/>
            <person name="Munk C."/>
            <person name="Kiss H."/>
            <person name="Chain P."/>
            <person name="Han C."/>
            <person name="Brettin T."/>
            <person name="Detter J.C."/>
            <person name="Schuler E."/>
            <person name="Goker M."/>
            <person name="Rohde M."/>
            <person name="Bristow J."/>
            <person name="Eisen J.A."/>
            <person name="Markowitz V."/>
            <person name="Hugenholtz P."/>
            <person name="Kyrpides N.C."/>
            <person name="Klenk H.P."/>
        </authorList>
    </citation>
    <scope>NUCLEOTIDE SEQUENCE [LARGE SCALE GENOMIC DNA]</scope>
    <source>
        <strain evidence="6">ATCC 49802 / DSM 20745 / S 6022</strain>
    </source>
</reference>
<dbReference type="OrthoDB" id="8732661at2"/>
<feature type="domain" description="Transketolase-like pyrimidine-binding" evidence="4">
    <location>
        <begin position="4"/>
        <end position="179"/>
    </location>
</feature>
<dbReference type="PANTHER" id="PTHR43257">
    <property type="entry name" value="PYRUVATE DEHYDROGENASE E1 COMPONENT BETA SUBUNIT"/>
    <property type="match status" value="1"/>
</dbReference>
<dbReference type="RefSeq" id="WP_012870716.1">
    <property type="nucleotide sequence ID" value="NC_013523.1"/>
</dbReference>
<organism evidence="5 6">
    <name type="scientific">Sphaerobacter thermophilus (strain ATCC 49802 / DSM 20745 / KCCM 41009 / NCIMB 13125 / S 6022)</name>
    <dbReference type="NCBI Taxonomy" id="479434"/>
    <lineage>
        <taxon>Bacteria</taxon>
        <taxon>Pseudomonadati</taxon>
        <taxon>Thermomicrobiota</taxon>
        <taxon>Thermomicrobia</taxon>
        <taxon>Sphaerobacterales</taxon>
        <taxon>Sphaerobacterineae</taxon>
        <taxon>Sphaerobacteraceae</taxon>
        <taxon>Sphaerobacter</taxon>
    </lineage>
</organism>
<dbReference type="HOGENOM" id="CLU_012907_1_0_0"/>
<keyword evidence="3" id="KW-0786">Thiamine pyrophosphate</keyword>
<dbReference type="InterPro" id="IPR029061">
    <property type="entry name" value="THDP-binding"/>
</dbReference>
<dbReference type="eggNOG" id="COG0022">
    <property type="taxonomic scope" value="Bacteria"/>
</dbReference>
<comment type="cofactor">
    <cofactor evidence="1">
        <name>thiamine diphosphate</name>
        <dbReference type="ChEBI" id="CHEBI:58937"/>
    </cofactor>
</comment>
<dbReference type="SMART" id="SM00861">
    <property type="entry name" value="Transket_pyr"/>
    <property type="match status" value="1"/>
</dbReference>
<dbReference type="SUPFAM" id="SSF52518">
    <property type="entry name" value="Thiamin diphosphate-binding fold (THDP-binding)"/>
    <property type="match status" value="1"/>
</dbReference>
<gene>
    <name evidence="5" type="ordered locus">Sthe_0229</name>
</gene>
<protein>
    <submittedName>
        <fullName evidence="5">Transketolase central region</fullName>
    </submittedName>
</protein>
<dbReference type="FunFam" id="3.40.50.920:FF:000001">
    <property type="entry name" value="Pyruvate dehydrogenase E1 beta subunit"/>
    <property type="match status" value="1"/>
</dbReference>
<reference evidence="6" key="1">
    <citation type="submission" date="2009-11" db="EMBL/GenBank/DDBJ databases">
        <title>The complete chromosome 1 of Sphaerobacter thermophilus DSM 20745.</title>
        <authorList>
            <person name="Lucas S."/>
            <person name="Copeland A."/>
            <person name="Lapidus A."/>
            <person name="Glavina del Rio T."/>
            <person name="Dalin E."/>
            <person name="Tice H."/>
            <person name="Bruce D."/>
            <person name="Goodwin L."/>
            <person name="Pitluck S."/>
            <person name="Kyrpides N."/>
            <person name="Mavromatis K."/>
            <person name="Ivanova N."/>
            <person name="Mikhailova N."/>
            <person name="LaButti K.M."/>
            <person name="Clum A."/>
            <person name="Sun H.I."/>
            <person name="Brettin T."/>
            <person name="Detter J.C."/>
            <person name="Han C."/>
            <person name="Larimer F."/>
            <person name="Land M."/>
            <person name="Hauser L."/>
            <person name="Markowitz V."/>
            <person name="Cheng J.F."/>
            <person name="Hugenholtz P."/>
            <person name="Woyke T."/>
            <person name="Wu D."/>
            <person name="Steenblock K."/>
            <person name="Schneider S."/>
            <person name="Pukall R."/>
            <person name="Goeker M."/>
            <person name="Klenk H.P."/>
            <person name="Eisen J.A."/>
        </authorList>
    </citation>
    <scope>NUCLEOTIDE SEQUENCE [LARGE SCALE GENOMIC DNA]</scope>
    <source>
        <strain evidence="6">ATCC 49802 / DSM 20745 / S 6022</strain>
    </source>
</reference>
<dbReference type="STRING" id="479434.Sthe_0229"/>
<keyword evidence="6" id="KW-1185">Reference proteome</keyword>
<dbReference type="AlphaFoldDB" id="D1C6D0"/>
<dbReference type="NCBIfam" id="NF006667">
    <property type="entry name" value="PRK09212.1"/>
    <property type="match status" value="1"/>
</dbReference>
<dbReference type="Pfam" id="PF02780">
    <property type="entry name" value="Transketolase_C"/>
    <property type="match status" value="1"/>
</dbReference>
<name>D1C6D0_SPHTD</name>
<dbReference type="SUPFAM" id="SSF52922">
    <property type="entry name" value="TK C-terminal domain-like"/>
    <property type="match status" value="1"/>
</dbReference>
<dbReference type="GO" id="GO:0016491">
    <property type="term" value="F:oxidoreductase activity"/>
    <property type="evidence" value="ECO:0007669"/>
    <property type="project" value="UniProtKB-KW"/>
</dbReference>
<dbReference type="EMBL" id="CP001823">
    <property type="protein sequence ID" value="ACZ37668.1"/>
    <property type="molecule type" value="Genomic_DNA"/>
</dbReference>
<evidence type="ECO:0000313" key="5">
    <source>
        <dbReference type="EMBL" id="ACZ37668.1"/>
    </source>
</evidence>
<dbReference type="InParanoid" id="D1C6D0"/>
<dbReference type="CDD" id="cd07036">
    <property type="entry name" value="TPP_PYR_E1-PDHc-beta_like"/>
    <property type="match status" value="1"/>
</dbReference>
<dbReference type="FunFam" id="3.40.50.970:FF:000001">
    <property type="entry name" value="Pyruvate dehydrogenase E1 beta subunit"/>
    <property type="match status" value="1"/>
</dbReference>
<accession>D1C6D0</accession>
<evidence type="ECO:0000256" key="2">
    <source>
        <dbReference type="ARBA" id="ARBA00023002"/>
    </source>
</evidence>
<evidence type="ECO:0000313" key="6">
    <source>
        <dbReference type="Proteomes" id="UP000002027"/>
    </source>
</evidence>
<evidence type="ECO:0000256" key="3">
    <source>
        <dbReference type="ARBA" id="ARBA00023052"/>
    </source>
</evidence>
<proteinExistence type="predicted"/>
<dbReference type="Proteomes" id="UP000002027">
    <property type="component" value="Chromosome 1"/>
</dbReference>
<sequence length="326" mass="35856">MREITYADALNEALREEMERDPRIVLLGEDIGEYGGVFKVTRGLLDTFGPDRVRDTPISETGFIGAAIGMAMTGMRPVVEVMWVDFTLVAMDQILNQAAKLRYMSGGQARVPLVIRTQQGGGRGNGAQHSQSLEVLFAHIPGLKVVLPATPRDAKGLLKFALRQDDPTVFLEHKMLYFTRGEVPDEEYVIPFGQAEVVVPGSDITIVSWSRSLLRAVEAAQALRDDGIAAEVIDLRTLVPLDMETIYRSVRKTNRLVVVHEAHRSFGPGAEIAARVQEELFTELDAPVTRIATPDIPIPYSRAVEAAILPSTQTIIEAVRSTLARV</sequence>
<evidence type="ECO:0000256" key="1">
    <source>
        <dbReference type="ARBA" id="ARBA00001964"/>
    </source>
</evidence>
<dbReference type="Gene3D" id="3.40.50.920">
    <property type="match status" value="1"/>
</dbReference>
<dbReference type="InterPro" id="IPR005475">
    <property type="entry name" value="Transketolase-like_Pyr-bd"/>
</dbReference>
<dbReference type="Pfam" id="PF02779">
    <property type="entry name" value="Transket_pyr"/>
    <property type="match status" value="1"/>
</dbReference>
<dbReference type="InterPro" id="IPR009014">
    <property type="entry name" value="Transketo_C/PFOR_II"/>
</dbReference>
<dbReference type="InterPro" id="IPR033248">
    <property type="entry name" value="Transketolase_C"/>
</dbReference>
<dbReference type="Gene3D" id="3.40.50.970">
    <property type="match status" value="1"/>
</dbReference>
<keyword evidence="2" id="KW-0560">Oxidoreductase</keyword>